<accession>A0A0E9SIK2</accession>
<dbReference type="EMBL" id="GBXM01067363">
    <property type="protein sequence ID" value="JAH41214.1"/>
    <property type="molecule type" value="Transcribed_RNA"/>
</dbReference>
<name>A0A0E9SIK2_ANGAN</name>
<reference evidence="1" key="2">
    <citation type="journal article" date="2015" name="Fish Shellfish Immunol.">
        <title>Early steps in the European eel (Anguilla anguilla)-Vibrio vulnificus interaction in the gills: Role of the RtxA13 toxin.</title>
        <authorList>
            <person name="Callol A."/>
            <person name="Pajuelo D."/>
            <person name="Ebbesson L."/>
            <person name="Teles M."/>
            <person name="MacKenzie S."/>
            <person name="Amaro C."/>
        </authorList>
    </citation>
    <scope>NUCLEOTIDE SEQUENCE</scope>
</reference>
<organism evidence="1">
    <name type="scientific">Anguilla anguilla</name>
    <name type="common">European freshwater eel</name>
    <name type="synonym">Muraena anguilla</name>
    <dbReference type="NCBI Taxonomy" id="7936"/>
    <lineage>
        <taxon>Eukaryota</taxon>
        <taxon>Metazoa</taxon>
        <taxon>Chordata</taxon>
        <taxon>Craniata</taxon>
        <taxon>Vertebrata</taxon>
        <taxon>Euteleostomi</taxon>
        <taxon>Actinopterygii</taxon>
        <taxon>Neopterygii</taxon>
        <taxon>Teleostei</taxon>
        <taxon>Anguilliformes</taxon>
        <taxon>Anguillidae</taxon>
        <taxon>Anguilla</taxon>
    </lineage>
</organism>
<sequence length="32" mass="3830">MFGNYRKCCHCSYHHFSQSLHDLSLNHPDHSQ</sequence>
<proteinExistence type="predicted"/>
<dbReference type="AlphaFoldDB" id="A0A0E9SIK2"/>
<protein>
    <submittedName>
        <fullName evidence="1">Uncharacterized protein</fullName>
    </submittedName>
</protein>
<evidence type="ECO:0000313" key="1">
    <source>
        <dbReference type="EMBL" id="JAH41214.1"/>
    </source>
</evidence>
<reference evidence="1" key="1">
    <citation type="submission" date="2014-11" db="EMBL/GenBank/DDBJ databases">
        <authorList>
            <person name="Amaro Gonzalez C."/>
        </authorList>
    </citation>
    <scope>NUCLEOTIDE SEQUENCE</scope>
</reference>